<protein>
    <recommendedName>
        <fullName evidence="3">Peptidase C39-like domain-containing protein</fullName>
    </recommendedName>
</protein>
<evidence type="ECO:0000259" key="3">
    <source>
        <dbReference type="Pfam" id="PF13529"/>
    </source>
</evidence>
<feature type="domain" description="Peptidase C39-like" evidence="3">
    <location>
        <begin position="135"/>
        <end position="279"/>
    </location>
</feature>
<dbReference type="AlphaFoldDB" id="A0A511YXE8"/>
<comment type="caution">
    <text evidence="4">The sequence shown here is derived from an EMBL/GenBank/DDBJ whole genome shotgun (WGS) entry which is preliminary data.</text>
</comment>
<gene>
    <name evidence="4" type="ORF">AFE02nite_16120</name>
</gene>
<organism evidence="4 5">
    <name type="scientific">Actinotalea fermentans</name>
    <dbReference type="NCBI Taxonomy" id="43671"/>
    <lineage>
        <taxon>Bacteria</taxon>
        <taxon>Bacillati</taxon>
        <taxon>Actinomycetota</taxon>
        <taxon>Actinomycetes</taxon>
        <taxon>Micrococcales</taxon>
        <taxon>Cellulomonadaceae</taxon>
        <taxon>Actinotalea</taxon>
    </lineage>
</organism>
<feature type="signal peptide" evidence="2">
    <location>
        <begin position="1"/>
        <end position="26"/>
    </location>
</feature>
<keyword evidence="2" id="KW-0732">Signal</keyword>
<reference evidence="4 5" key="1">
    <citation type="submission" date="2019-07" db="EMBL/GenBank/DDBJ databases">
        <title>Whole genome shotgun sequence of Actinotalea fermentans NBRC 105374.</title>
        <authorList>
            <person name="Hosoyama A."/>
            <person name="Uohara A."/>
            <person name="Ohji S."/>
            <person name="Ichikawa N."/>
        </authorList>
    </citation>
    <scope>NUCLEOTIDE SEQUENCE [LARGE SCALE GENOMIC DNA]</scope>
    <source>
        <strain evidence="4 5">NBRC 105374</strain>
    </source>
</reference>
<evidence type="ECO:0000313" key="4">
    <source>
        <dbReference type="EMBL" id="GEN79878.1"/>
    </source>
</evidence>
<name>A0A511YXE8_9CELL</name>
<feature type="region of interest" description="Disordered" evidence="1">
    <location>
        <begin position="30"/>
        <end position="51"/>
    </location>
</feature>
<evidence type="ECO:0000313" key="5">
    <source>
        <dbReference type="Proteomes" id="UP000321484"/>
    </source>
</evidence>
<proteinExistence type="predicted"/>
<evidence type="ECO:0000256" key="2">
    <source>
        <dbReference type="SAM" id="SignalP"/>
    </source>
</evidence>
<evidence type="ECO:0000256" key="1">
    <source>
        <dbReference type="SAM" id="MobiDB-lite"/>
    </source>
</evidence>
<feature type="compositionally biased region" description="Basic and acidic residues" evidence="1">
    <location>
        <begin position="41"/>
        <end position="51"/>
    </location>
</feature>
<dbReference type="Proteomes" id="UP000321484">
    <property type="component" value="Unassembled WGS sequence"/>
</dbReference>
<dbReference type="EMBL" id="BJYK01000004">
    <property type="protein sequence ID" value="GEN79878.1"/>
    <property type="molecule type" value="Genomic_DNA"/>
</dbReference>
<accession>A0A511YXE8</accession>
<sequence length="309" mass="33069">MHYSRLPKMALAAIVATTMFSAPALATEDGVIGTDDAGTGRTDDGARPEDRVPLPAQVQSEANAKAQIAMAYMDVRRGVLAPSQFNVLVQEAAASNPALNPDAMQLRVASSRLGGGTSTNATAAAISRVLAVGSVAQSTNYYCGPAAAYNILAYKGRTVSKYNKNHGLSQTTLASSTYLKTDANGATTWGSGAMRTGLNRWIGGADNYRYVANAKPNATLVKSALVYDIDQSWPFALETYESQTSLARYNNHPLWKSIGHWVTGFGYAASGDTIYIADPSWQLWGGYQKFSTGTADFTNKYLQVHGIIW</sequence>
<dbReference type="Pfam" id="PF13529">
    <property type="entry name" value="Peptidase_C39_2"/>
    <property type="match status" value="1"/>
</dbReference>
<dbReference type="InterPro" id="IPR039564">
    <property type="entry name" value="Peptidase_C39-like"/>
</dbReference>
<feature type="chain" id="PRO_5022066671" description="Peptidase C39-like domain-containing protein" evidence="2">
    <location>
        <begin position="27"/>
        <end position="309"/>
    </location>
</feature>
<keyword evidence="5" id="KW-1185">Reference proteome</keyword>